<evidence type="ECO:0000313" key="2">
    <source>
        <dbReference type="Proteomes" id="UP000231358"/>
    </source>
</evidence>
<dbReference type="InterPro" id="IPR036770">
    <property type="entry name" value="Ankyrin_rpt-contain_sf"/>
</dbReference>
<dbReference type="AlphaFoldDB" id="A0A2G7FK51"/>
<name>A0A2G7FK51_9EURO</name>
<evidence type="ECO:0008006" key="3">
    <source>
        <dbReference type="Google" id="ProtNLM"/>
    </source>
</evidence>
<dbReference type="EMBL" id="NEXV01000582">
    <property type="protein sequence ID" value="PIG81022.1"/>
    <property type="molecule type" value="Genomic_DNA"/>
</dbReference>
<keyword evidence="2" id="KW-1185">Reference proteome</keyword>
<gene>
    <name evidence="1" type="ORF">AARAC_006083</name>
</gene>
<accession>A0A2G7FK51</accession>
<reference evidence="1 2" key="1">
    <citation type="submission" date="2017-05" db="EMBL/GenBank/DDBJ databases">
        <title>Genome sequence for an aflatoxigenic pathogen of Argentinian peanut, Aspergillus arachidicola.</title>
        <authorList>
            <person name="Moore G."/>
            <person name="Beltz S.B."/>
            <person name="Mack B.M."/>
        </authorList>
    </citation>
    <scope>NUCLEOTIDE SEQUENCE [LARGE SCALE GENOMIC DNA]</scope>
    <source>
        <strain evidence="1 2">CBS 117610</strain>
    </source>
</reference>
<proteinExistence type="predicted"/>
<comment type="caution">
    <text evidence="1">The sequence shown here is derived from an EMBL/GenBank/DDBJ whole genome shotgun (WGS) entry which is preliminary data.</text>
</comment>
<dbReference type="SUPFAM" id="SSF48403">
    <property type="entry name" value="Ankyrin repeat"/>
    <property type="match status" value="1"/>
</dbReference>
<dbReference type="Proteomes" id="UP000231358">
    <property type="component" value="Unassembled WGS sequence"/>
</dbReference>
<sequence length="222" mass="25520">MIKEAASTTEDSIVACQRILTMLLIKQLKALKKYYTSPFLRVYGNRPALHWEVGIPRRIGMMWEAGAPTWPQHWRLLAIQDQNQDDVSSITTWVNEDEDDEIFNRTMVEPDTISGISQFSSTLEHSIDKADVDTILELLQHKHDPLAHNKDGWFALNYAARTNNQDVFKPASRQSTRIITRVPLRSSLQLYWKSRHFTSYSRGGDKSTFYRSLPALATLRGP</sequence>
<dbReference type="STRING" id="656916.A0A2G7FK51"/>
<organism evidence="1 2">
    <name type="scientific">Aspergillus arachidicola</name>
    <dbReference type="NCBI Taxonomy" id="656916"/>
    <lineage>
        <taxon>Eukaryota</taxon>
        <taxon>Fungi</taxon>
        <taxon>Dikarya</taxon>
        <taxon>Ascomycota</taxon>
        <taxon>Pezizomycotina</taxon>
        <taxon>Eurotiomycetes</taxon>
        <taxon>Eurotiomycetidae</taxon>
        <taxon>Eurotiales</taxon>
        <taxon>Aspergillaceae</taxon>
        <taxon>Aspergillus</taxon>
        <taxon>Aspergillus subgen. Circumdati</taxon>
    </lineage>
</organism>
<protein>
    <recommendedName>
        <fullName evidence="3">Ankyrin repeat-containing domain protein</fullName>
    </recommendedName>
</protein>
<evidence type="ECO:0000313" key="1">
    <source>
        <dbReference type="EMBL" id="PIG81022.1"/>
    </source>
</evidence>